<evidence type="ECO:0000256" key="1">
    <source>
        <dbReference type="SAM" id="MobiDB-lite"/>
    </source>
</evidence>
<evidence type="ECO:0000313" key="2">
    <source>
        <dbReference type="EMBL" id="SMP74730.1"/>
    </source>
</evidence>
<dbReference type="EMBL" id="FXUL01000021">
    <property type="protein sequence ID" value="SMP74730.1"/>
    <property type="molecule type" value="Genomic_DNA"/>
</dbReference>
<comment type="caution">
    <text evidence="2">The sequence shown here is derived from an EMBL/GenBank/DDBJ whole genome shotgun (WGS) entry which is preliminary data.</text>
</comment>
<name>A0ABY1QLK2_9BURK</name>
<dbReference type="Proteomes" id="UP001158049">
    <property type="component" value="Unassembled WGS sequence"/>
</dbReference>
<gene>
    <name evidence="2" type="ORF">SAMN06295970_12179</name>
</gene>
<keyword evidence="3" id="KW-1185">Reference proteome</keyword>
<proteinExistence type="predicted"/>
<organism evidence="2 3">
    <name type="scientific">Noviherbaspirillum suwonense</name>
    <dbReference type="NCBI Taxonomy" id="1224511"/>
    <lineage>
        <taxon>Bacteria</taxon>
        <taxon>Pseudomonadati</taxon>
        <taxon>Pseudomonadota</taxon>
        <taxon>Betaproteobacteria</taxon>
        <taxon>Burkholderiales</taxon>
        <taxon>Oxalobacteraceae</taxon>
        <taxon>Noviherbaspirillum</taxon>
    </lineage>
</organism>
<sequence length="66" mass="7478">MLINLAMFEYQLSENDVSQVRKNSVFPCHSMNWRNLAGTHGARTDGEMRSLPTPLPMLREQSLPCG</sequence>
<protein>
    <submittedName>
        <fullName evidence="2">Uncharacterized protein</fullName>
    </submittedName>
</protein>
<accession>A0ABY1QLK2</accession>
<evidence type="ECO:0000313" key="3">
    <source>
        <dbReference type="Proteomes" id="UP001158049"/>
    </source>
</evidence>
<reference evidence="2 3" key="1">
    <citation type="submission" date="2017-05" db="EMBL/GenBank/DDBJ databases">
        <authorList>
            <person name="Varghese N."/>
            <person name="Submissions S."/>
        </authorList>
    </citation>
    <scope>NUCLEOTIDE SEQUENCE [LARGE SCALE GENOMIC DNA]</scope>
    <source>
        <strain evidence="2 3">DSM 26001</strain>
    </source>
</reference>
<feature type="region of interest" description="Disordered" evidence="1">
    <location>
        <begin position="39"/>
        <end position="66"/>
    </location>
</feature>